<dbReference type="AlphaFoldDB" id="A0A9X1MCF3"/>
<dbReference type="RefSeq" id="WP_227894179.1">
    <property type="nucleotide sequence ID" value="NZ_CP099466.1"/>
</dbReference>
<organism evidence="3 4">
    <name type="scientific">Arthrobacter caoxuetaonis</name>
    <dbReference type="NCBI Taxonomy" id="2886935"/>
    <lineage>
        <taxon>Bacteria</taxon>
        <taxon>Bacillati</taxon>
        <taxon>Actinomycetota</taxon>
        <taxon>Actinomycetes</taxon>
        <taxon>Micrococcales</taxon>
        <taxon>Micrococcaceae</taxon>
        <taxon>Arthrobacter</taxon>
    </lineage>
</organism>
<reference evidence="3" key="1">
    <citation type="submission" date="2021-10" db="EMBL/GenBank/DDBJ databases">
        <title>Novel species in genus Arthrobacter.</title>
        <authorList>
            <person name="Liu Y."/>
        </authorList>
    </citation>
    <scope>NUCLEOTIDE SEQUENCE</scope>
    <source>
        <strain evidence="3">Zg-Y453</strain>
    </source>
</reference>
<dbReference type="Gene3D" id="3.30.450.40">
    <property type="match status" value="1"/>
</dbReference>
<dbReference type="InterPro" id="IPR003018">
    <property type="entry name" value="GAF"/>
</dbReference>
<accession>A0A9X1MCF3</accession>
<dbReference type="EMBL" id="JAJFZV010000001">
    <property type="protein sequence ID" value="MCC3296452.1"/>
    <property type="molecule type" value="Genomic_DNA"/>
</dbReference>
<evidence type="ECO:0000256" key="1">
    <source>
        <dbReference type="SAM" id="MobiDB-lite"/>
    </source>
</evidence>
<evidence type="ECO:0000259" key="2">
    <source>
        <dbReference type="Pfam" id="PF01590"/>
    </source>
</evidence>
<evidence type="ECO:0000313" key="3">
    <source>
        <dbReference type="EMBL" id="MCC3296452.1"/>
    </source>
</evidence>
<gene>
    <name evidence="3" type="ORF">LJ757_01355</name>
</gene>
<proteinExistence type="predicted"/>
<keyword evidence="4" id="KW-1185">Reference proteome</keyword>
<dbReference type="Proteomes" id="UP001139158">
    <property type="component" value="Unassembled WGS sequence"/>
</dbReference>
<feature type="domain" description="GAF" evidence="2">
    <location>
        <begin position="126"/>
        <end position="214"/>
    </location>
</feature>
<dbReference type="Pfam" id="PF01590">
    <property type="entry name" value="GAF"/>
    <property type="match status" value="1"/>
</dbReference>
<protein>
    <submittedName>
        <fullName evidence="3">GAF domain-containing protein</fullName>
    </submittedName>
</protein>
<feature type="region of interest" description="Disordered" evidence="1">
    <location>
        <begin position="222"/>
        <end position="243"/>
    </location>
</feature>
<feature type="compositionally biased region" description="Polar residues" evidence="1">
    <location>
        <begin position="223"/>
        <end position="234"/>
    </location>
</feature>
<comment type="caution">
    <text evidence="3">The sequence shown here is derived from an EMBL/GenBank/DDBJ whole genome shotgun (WGS) entry which is preliminary data.</text>
</comment>
<evidence type="ECO:0000313" key="4">
    <source>
        <dbReference type="Proteomes" id="UP001139158"/>
    </source>
</evidence>
<sequence length="442" mass="48030">MQHTRSAVHGRKPRTAESLQQDAWLAHESLRTQGRVLDVLRPGVLESWQRSLSHLPDPDAAAPALVFDGDELAVYRASHPLASIMPVIQRLLVDPGKDSGLLVAVGDQLGRLLWVDGDPELLRRAEGMMFMPGTDWSENSIGTSAPGTALVTGHSVQIAGAEHFSPQVHPWSCTAVPVHDPDSGSVLGVVDITGKEEAVAVHTLALVEAAVAAATTQLRVERLQSQQRPQGRRNSTAREPRPGLYQDSLQILGTDAAVLCVDGTRLQLSLRHSELMTLLALHPRGLTAEELAVLAYPEEASVGSVRAEMLRLRKLLSRSASARIVPESRPYRLPADLVLDAGQVRACLSRGAHRLALNIYKGPVLPHSLAPGIVELRRRLGAELREAVLSEAGVETVLQYLKLDEAMDDAEAWRLALQLLPRRSPRRAAIVAGLQRIERDLA</sequence>
<name>A0A9X1MCF3_9MICC</name>
<dbReference type="InterPro" id="IPR029016">
    <property type="entry name" value="GAF-like_dom_sf"/>
</dbReference>